<accession>A0ABR9HKI1</accession>
<organism evidence="1 2">
    <name type="scientific">Nocardiopsis terrae</name>
    <dbReference type="NCBI Taxonomy" id="372655"/>
    <lineage>
        <taxon>Bacteria</taxon>
        <taxon>Bacillati</taxon>
        <taxon>Actinomycetota</taxon>
        <taxon>Actinomycetes</taxon>
        <taxon>Streptosporangiales</taxon>
        <taxon>Nocardiopsidaceae</taxon>
        <taxon>Nocardiopsis</taxon>
    </lineage>
</organism>
<protein>
    <submittedName>
        <fullName evidence="1">Uncharacterized protein</fullName>
    </submittedName>
</protein>
<dbReference type="EMBL" id="JADBDY010000001">
    <property type="protein sequence ID" value="MBE1459503.1"/>
    <property type="molecule type" value="Genomic_DNA"/>
</dbReference>
<dbReference type="RefSeq" id="WP_229826409.1">
    <property type="nucleotide sequence ID" value="NZ_BMXJ01000008.1"/>
</dbReference>
<proteinExistence type="predicted"/>
<name>A0ABR9HKI1_9ACTN</name>
<sequence>MALNSAGPAPVDLPDQLAALREEVSRERSAGRIDEETHEAASNELDIASKGIEEATPQGRKTSLLALKRLMGLLGDLASLATKVGTLITAVKGLS</sequence>
<keyword evidence="2" id="KW-1185">Reference proteome</keyword>
<dbReference type="Proteomes" id="UP000598217">
    <property type="component" value="Unassembled WGS sequence"/>
</dbReference>
<evidence type="ECO:0000313" key="2">
    <source>
        <dbReference type="Proteomes" id="UP000598217"/>
    </source>
</evidence>
<reference evidence="1 2" key="1">
    <citation type="submission" date="2020-10" db="EMBL/GenBank/DDBJ databases">
        <title>Sequencing the genomes of 1000 actinobacteria strains.</title>
        <authorList>
            <person name="Klenk H.-P."/>
        </authorList>
    </citation>
    <scope>NUCLEOTIDE SEQUENCE [LARGE SCALE GENOMIC DNA]</scope>
    <source>
        <strain evidence="1 2">DSM 45157</strain>
    </source>
</reference>
<comment type="caution">
    <text evidence="1">The sequence shown here is derived from an EMBL/GenBank/DDBJ whole genome shotgun (WGS) entry which is preliminary data.</text>
</comment>
<evidence type="ECO:0000313" key="1">
    <source>
        <dbReference type="EMBL" id="MBE1459503.1"/>
    </source>
</evidence>
<gene>
    <name evidence="1" type="ORF">H4W79_003717</name>
</gene>